<dbReference type="AlphaFoldDB" id="A0A1X0BTV9"/>
<evidence type="ECO:0000313" key="1">
    <source>
        <dbReference type="EMBL" id="BBY44269.1"/>
    </source>
</evidence>
<protein>
    <submittedName>
        <fullName evidence="1">Uncharacterized protein</fullName>
    </submittedName>
</protein>
<evidence type="ECO:0000313" key="2">
    <source>
        <dbReference type="Proteomes" id="UP000466431"/>
    </source>
</evidence>
<proteinExistence type="predicted"/>
<sequence length="76" mass="8444">MTNNTLFIVAYTLLSAGLQVFGICRTAHFRTWEIGPGRLLYEFDMPTGWRKIRGPVYISLGIGIQVIGTLATLVTI</sequence>
<reference evidence="1 2" key="1">
    <citation type="journal article" date="2019" name="Emerg. Microbes Infect.">
        <title>Comprehensive subspecies identification of 175 nontuberculous mycobacteria species based on 7547 genomic profiles.</title>
        <authorList>
            <person name="Matsumoto Y."/>
            <person name="Kinjo T."/>
            <person name="Motooka D."/>
            <person name="Nabeya D."/>
            <person name="Jung N."/>
            <person name="Uechi K."/>
            <person name="Horii T."/>
            <person name="Iida T."/>
            <person name="Fujita J."/>
            <person name="Nakamura S."/>
        </authorList>
    </citation>
    <scope>NUCLEOTIDE SEQUENCE [LARGE SCALE GENOMIC DNA]</scope>
    <source>
        <strain evidence="1 2">JCM 18439</strain>
    </source>
</reference>
<accession>A0A1X0BTV9</accession>
<dbReference type="EMBL" id="AP022591">
    <property type="protein sequence ID" value="BBY44269.1"/>
    <property type="molecule type" value="Genomic_DNA"/>
</dbReference>
<keyword evidence="2" id="KW-1185">Reference proteome</keyword>
<name>A0A1X0BTV9_MYCCF</name>
<gene>
    <name evidence="1" type="ORF">MCEL_25640</name>
</gene>
<organism evidence="1 2">
    <name type="scientific">Mycolicibacterium celeriflavum</name>
    <name type="common">Mycobacterium celeriflavum</name>
    <dbReference type="NCBI Taxonomy" id="1249101"/>
    <lineage>
        <taxon>Bacteria</taxon>
        <taxon>Bacillati</taxon>
        <taxon>Actinomycetota</taxon>
        <taxon>Actinomycetes</taxon>
        <taxon>Mycobacteriales</taxon>
        <taxon>Mycobacteriaceae</taxon>
        <taxon>Mycolicibacterium</taxon>
    </lineage>
</organism>
<dbReference type="Proteomes" id="UP000466431">
    <property type="component" value="Chromosome"/>
</dbReference>
<dbReference type="KEGG" id="mcee:MCEL_25640"/>
<dbReference type="RefSeq" id="WP_083003046.1">
    <property type="nucleotide sequence ID" value="NZ_AP022591.1"/>
</dbReference>